<keyword evidence="1" id="KW-0472">Membrane</keyword>
<reference evidence="2 3" key="1">
    <citation type="submission" date="2023-11" db="EMBL/GenBank/DDBJ databases">
        <title>Actinomadura monticuli sp. nov., isolated from volcanic ash.</title>
        <authorList>
            <person name="Lee S.D."/>
            <person name="Yang H."/>
            <person name="Kim I.S."/>
        </authorList>
    </citation>
    <scope>NUCLEOTIDE SEQUENCE [LARGE SCALE GENOMIC DNA]</scope>
    <source>
        <strain evidence="2 3">DLS-62</strain>
    </source>
</reference>
<feature type="transmembrane region" description="Helical" evidence="1">
    <location>
        <begin position="192"/>
        <end position="211"/>
    </location>
</feature>
<sequence>MISALTGMVPLTRLAFRRDRIVLPAWVLAMGALLASFTAMFATGMPTHQDVVQEAEMMAGNPGMRMIGMASGATIGGITLIRGYAALAVMAALMSTLAVVRHTRQNEETGRAELVGAAVVGRYAGLASAVMVTVIANVALMVAMALAMAGNGQPVAGSVTAGVSFGAVGIVFAGVAAVTAQLSSTTRGANGLAAAAVGAAFLLAGAGNMLGHVDATGVRVVSAWPAWLSPLGWGQQMRPFDHGPWWPLLLFGALFALLLSVAGMLAGRRDMSRGILPERRGNAVAARRLLSPFGLAWRLQRGLLLGWTAGMLGFGLIFGSISDQARHAEGAALDWYRQLGAHAPDQLTAAFQASMIEMAALGAAVYIVQVLLRMRAEEVGGTLESVLTTPVSRPRWVVSHVANACLGTTVLLLVFGTSMALTAGAVLGGTSAQLRDLVAGGLVQLPAVLLIGGVVVAAVGLLPRAAGAVSWTVLILATLLGPVFGPSLNLPDRMLDLSPFTHIPKVPLAGVTPVSAVVLLALSAALATTGIISTRRRDIALPA</sequence>
<evidence type="ECO:0000313" key="2">
    <source>
        <dbReference type="EMBL" id="MFA1542885.1"/>
    </source>
</evidence>
<feature type="transmembrane region" description="Helical" evidence="1">
    <location>
        <begin position="401"/>
        <end position="427"/>
    </location>
</feature>
<name>A0ABV4QI89_9ACTN</name>
<feature type="transmembrane region" description="Helical" evidence="1">
    <location>
        <begin position="120"/>
        <end position="149"/>
    </location>
</feature>
<accession>A0ABV4QI89</accession>
<dbReference type="Proteomes" id="UP001569963">
    <property type="component" value="Unassembled WGS sequence"/>
</dbReference>
<feature type="transmembrane region" description="Helical" evidence="1">
    <location>
        <begin position="439"/>
        <end position="462"/>
    </location>
</feature>
<dbReference type="RefSeq" id="WP_371953359.1">
    <property type="nucleotide sequence ID" value="NZ_JAXCEI010000014.1"/>
</dbReference>
<feature type="transmembrane region" description="Helical" evidence="1">
    <location>
        <begin position="469"/>
        <end position="488"/>
    </location>
</feature>
<feature type="transmembrane region" description="Helical" evidence="1">
    <location>
        <begin position="302"/>
        <end position="321"/>
    </location>
</feature>
<proteinExistence type="predicted"/>
<gene>
    <name evidence="2" type="ORF">SM611_28470</name>
</gene>
<comment type="caution">
    <text evidence="2">The sequence shown here is derived from an EMBL/GenBank/DDBJ whole genome shotgun (WGS) entry which is preliminary data.</text>
</comment>
<feature type="transmembrane region" description="Helical" evidence="1">
    <location>
        <begin position="349"/>
        <end position="368"/>
    </location>
</feature>
<organism evidence="2 3">
    <name type="scientific">Actinomadura monticuli</name>
    <dbReference type="NCBI Taxonomy" id="3097367"/>
    <lineage>
        <taxon>Bacteria</taxon>
        <taxon>Bacillati</taxon>
        <taxon>Actinomycetota</taxon>
        <taxon>Actinomycetes</taxon>
        <taxon>Streptosporangiales</taxon>
        <taxon>Thermomonosporaceae</taxon>
        <taxon>Actinomadura</taxon>
    </lineage>
</organism>
<keyword evidence="1" id="KW-1133">Transmembrane helix</keyword>
<evidence type="ECO:0000256" key="1">
    <source>
        <dbReference type="SAM" id="Phobius"/>
    </source>
</evidence>
<evidence type="ECO:0000313" key="3">
    <source>
        <dbReference type="Proteomes" id="UP001569963"/>
    </source>
</evidence>
<protein>
    <submittedName>
        <fullName evidence="2">ABC transporter permease</fullName>
    </submittedName>
</protein>
<feature type="transmembrane region" description="Helical" evidence="1">
    <location>
        <begin position="155"/>
        <end position="180"/>
    </location>
</feature>
<feature type="transmembrane region" description="Helical" evidence="1">
    <location>
        <begin position="67"/>
        <end position="100"/>
    </location>
</feature>
<dbReference type="EMBL" id="JAXCEI010000014">
    <property type="protein sequence ID" value="MFA1542885.1"/>
    <property type="molecule type" value="Genomic_DNA"/>
</dbReference>
<keyword evidence="3" id="KW-1185">Reference proteome</keyword>
<feature type="transmembrane region" description="Helical" evidence="1">
    <location>
        <begin position="21"/>
        <end position="42"/>
    </location>
</feature>
<keyword evidence="1" id="KW-0812">Transmembrane</keyword>
<feature type="transmembrane region" description="Helical" evidence="1">
    <location>
        <begin position="508"/>
        <end position="532"/>
    </location>
</feature>
<feature type="transmembrane region" description="Helical" evidence="1">
    <location>
        <begin position="245"/>
        <end position="266"/>
    </location>
</feature>